<dbReference type="VEuPathDB" id="VectorBase:ISCP_026746"/>
<dbReference type="OrthoDB" id="6421476at2759"/>
<dbReference type="InParanoid" id="B7Q324"/>
<keyword evidence="5" id="KW-1267">Proteomics identification</keyword>
<gene>
    <name evidence="2" type="ORF">IscW_ISCW008934</name>
</gene>
<evidence type="ECO:0000313" key="3">
    <source>
        <dbReference type="EnsemblMetazoa" id="ISCW008934-PA"/>
    </source>
</evidence>
<name>B7Q324_IXOSC</name>
<dbReference type="EMBL" id="ABJB010787368">
    <property type="status" value="NOT_ANNOTATED_CDS"/>
    <property type="molecule type" value="Genomic_DNA"/>
</dbReference>
<feature type="transmembrane region" description="Helical" evidence="1">
    <location>
        <begin position="227"/>
        <end position="245"/>
    </location>
</feature>
<feature type="transmembrane region" description="Helical" evidence="1">
    <location>
        <begin position="176"/>
        <end position="194"/>
    </location>
</feature>
<evidence type="ECO:0000313" key="4">
    <source>
        <dbReference type="Proteomes" id="UP000001555"/>
    </source>
</evidence>
<dbReference type="PaxDb" id="6945-B7Q324"/>
<dbReference type="AlphaFoldDB" id="B7Q324"/>
<evidence type="ECO:0007829" key="5">
    <source>
        <dbReference type="PeptideAtlas" id="B7Q324"/>
    </source>
</evidence>
<feature type="transmembrane region" description="Helical" evidence="1">
    <location>
        <begin position="121"/>
        <end position="140"/>
    </location>
</feature>
<keyword evidence="1" id="KW-0812">Transmembrane</keyword>
<feature type="transmembrane region" description="Helical" evidence="1">
    <location>
        <begin position="91"/>
        <end position="114"/>
    </location>
</feature>
<dbReference type="HOGENOM" id="CLU_877949_0_0_1"/>
<feature type="transmembrane region" description="Helical" evidence="1">
    <location>
        <begin position="62"/>
        <end position="85"/>
    </location>
</feature>
<dbReference type="EMBL" id="ABJB010268355">
    <property type="status" value="NOT_ANNOTATED_CDS"/>
    <property type="molecule type" value="Genomic_DNA"/>
</dbReference>
<reference evidence="2 4" key="1">
    <citation type="submission" date="2008-03" db="EMBL/GenBank/DDBJ databases">
        <title>Annotation of Ixodes scapularis.</title>
        <authorList>
            <consortium name="Ixodes scapularis Genome Project Consortium"/>
            <person name="Caler E."/>
            <person name="Hannick L.I."/>
            <person name="Bidwell S."/>
            <person name="Joardar V."/>
            <person name="Thiagarajan M."/>
            <person name="Amedeo P."/>
            <person name="Galinsky K.J."/>
            <person name="Schobel S."/>
            <person name="Inman J."/>
            <person name="Hostetler J."/>
            <person name="Miller J."/>
            <person name="Hammond M."/>
            <person name="Megy K."/>
            <person name="Lawson D."/>
            <person name="Kodira C."/>
            <person name="Sutton G."/>
            <person name="Meyer J."/>
            <person name="Hill C.A."/>
            <person name="Birren B."/>
            <person name="Nene V."/>
            <person name="Collins F."/>
            <person name="Alarcon-Chaidez F."/>
            <person name="Wikel S."/>
            <person name="Strausberg R."/>
        </authorList>
    </citation>
    <scope>NUCLEOTIDE SEQUENCE [LARGE SCALE GENOMIC DNA]</scope>
    <source>
        <strain evidence="4">Wikel</strain>
        <strain evidence="2">Wikel colony</strain>
    </source>
</reference>
<dbReference type="EnsemblMetazoa" id="ISCW008934-RA">
    <property type="protein sequence ID" value="ISCW008934-PA"/>
    <property type="gene ID" value="ISCW008934"/>
</dbReference>
<sequence length="317" mass="35480">MSLIIVKYTWHELWLLFFSVLNVLVQVGVGIPLLVASADITLSLPVNGTDFDHPSDYPFQPFAFDVVVLSVVVFGAWFAVSGVLLEHEYEIVLHLACMGLASVYATIEYFVCGFGREDRLVLSRAMLALALTSVSAVLAARSVLHPTWTEFVLVGVSEGMIIMYKKFCKFLMLLKLEFVAIAIFAILILNTGVHSSPSKFVFVGVILLYGLVLWTVGSLAVRKERPWLAFTYVALSMVAPLFLPIEMTARFPLDHQMHTRDSPLVHWGAGLFCVVMRVYLHIELLQVYKNFDRGLIDQAFVRLLTPEATGLLTGRRH</sequence>
<accession>B7Q324</accession>
<feature type="transmembrane region" description="Helical" evidence="1">
    <location>
        <begin position="200"/>
        <end position="220"/>
    </location>
</feature>
<keyword evidence="1" id="KW-0472">Membrane</keyword>
<feature type="transmembrane region" description="Helical" evidence="1">
    <location>
        <begin position="13"/>
        <end position="35"/>
    </location>
</feature>
<evidence type="ECO:0000256" key="1">
    <source>
        <dbReference type="SAM" id="Phobius"/>
    </source>
</evidence>
<feature type="transmembrane region" description="Helical" evidence="1">
    <location>
        <begin position="265"/>
        <end position="285"/>
    </location>
</feature>
<dbReference type="EMBL" id="ABJB010482839">
    <property type="status" value="NOT_ANNOTATED_CDS"/>
    <property type="molecule type" value="Genomic_DNA"/>
</dbReference>
<dbReference type="EMBL" id="ABJB010294688">
    <property type="status" value="NOT_ANNOTATED_CDS"/>
    <property type="molecule type" value="Genomic_DNA"/>
</dbReference>
<dbReference type="STRING" id="6945.B7Q324"/>
<evidence type="ECO:0000313" key="2">
    <source>
        <dbReference type="EMBL" id="EEC13246.1"/>
    </source>
</evidence>
<reference evidence="3" key="2">
    <citation type="submission" date="2020-05" db="UniProtKB">
        <authorList>
            <consortium name="EnsemblMetazoa"/>
        </authorList>
    </citation>
    <scope>IDENTIFICATION</scope>
    <source>
        <strain evidence="3">wikel</strain>
    </source>
</reference>
<dbReference type="EMBL" id="DS847654">
    <property type="protein sequence ID" value="EEC13246.1"/>
    <property type="molecule type" value="Genomic_DNA"/>
</dbReference>
<dbReference type="EMBL" id="ABJB010626536">
    <property type="status" value="NOT_ANNOTATED_CDS"/>
    <property type="molecule type" value="Genomic_DNA"/>
</dbReference>
<dbReference type="Proteomes" id="UP000001555">
    <property type="component" value="Unassembled WGS sequence"/>
</dbReference>
<keyword evidence="1" id="KW-1133">Transmembrane helix</keyword>
<proteinExistence type="evidence at protein level"/>
<protein>
    <submittedName>
        <fullName evidence="2 3">Uncharacterized protein</fullName>
    </submittedName>
</protein>
<dbReference type="PANTHER" id="PTHR39299">
    <property type="entry name" value="TRANSMEMBRANE PROTEIN"/>
    <property type="match status" value="1"/>
</dbReference>
<dbReference type="VEuPathDB" id="VectorBase:ISCI008934"/>
<dbReference type="EMBL" id="ABJB010721905">
    <property type="status" value="NOT_ANNOTATED_CDS"/>
    <property type="molecule type" value="Genomic_DNA"/>
</dbReference>
<dbReference type="VEuPathDB" id="VectorBase:ISCW008934"/>
<dbReference type="PANTHER" id="PTHR39299:SF1">
    <property type="entry name" value="TRANSMEMBRANE PROTEIN"/>
    <property type="match status" value="1"/>
</dbReference>
<keyword evidence="4" id="KW-1185">Reference proteome</keyword>
<organism>
    <name type="scientific">Ixodes scapularis</name>
    <name type="common">Black-legged tick</name>
    <name type="synonym">Deer tick</name>
    <dbReference type="NCBI Taxonomy" id="6945"/>
    <lineage>
        <taxon>Eukaryota</taxon>
        <taxon>Metazoa</taxon>
        <taxon>Ecdysozoa</taxon>
        <taxon>Arthropoda</taxon>
        <taxon>Chelicerata</taxon>
        <taxon>Arachnida</taxon>
        <taxon>Acari</taxon>
        <taxon>Parasitiformes</taxon>
        <taxon>Ixodida</taxon>
        <taxon>Ixodoidea</taxon>
        <taxon>Ixodidae</taxon>
        <taxon>Ixodinae</taxon>
        <taxon>Ixodes</taxon>
    </lineage>
</organism>